<evidence type="ECO:0000256" key="1">
    <source>
        <dbReference type="SAM" id="MobiDB-lite"/>
    </source>
</evidence>
<keyword evidence="3" id="KW-1185">Reference proteome</keyword>
<dbReference type="GeneID" id="98174196"/>
<protein>
    <submittedName>
        <fullName evidence="2">Uncharacterized protein</fullName>
    </submittedName>
</protein>
<name>A0ABQ0G655_9PEZI</name>
<accession>A0ABQ0G655</accession>
<organism evidence="2 3">
    <name type="scientific">Madurella fahalii</name>
    <dbReference type="NCBI Taxonomy" id="1157608"/>
    <lineage>
        <taxon>Eukaryota</taxon>
        <taxon>Fungi</taxon>
        <taxon>Dikarya</taxon>
        <taxon>Ascomycota</taxon>
        <taxon>Pezizomycotina</taxon>
        <taxon>Sordariomycetes</taxon>
        <taxon>Sordariomycetidae</taxon>
        <taxon>Sordariales</taxon>
        <taxon>Sordariales incertae sedis</taxon>
        <taxon>Madurella</taxon>
    </lineage>
</organism>
<evidence type="ECO:0000313" key="3">
    <source>
        <dbReference type="Proteomes" id="UP001628179"/>
    </source>
</evidence>
<sequence length="84" mass="8596">MHLSESTAQGITTITTTTSATNSAPNKPTRAVIPPPYTAEEAASFARQGASIIALPPGEVGSVAWNDLLKEVGEKRTTEAGAGT</sequence>
<dbReference type="EMBL" id="BAAFSV010000002">
    <property type="protein sequence ID" value="GAB1313242.1"/>
    <property type="molecule type" value="Genomic_DNA"/>
</dbReference>
<gene>
    <name evidence="2" type="ORF">MFIFM68171_03452</name>
</gene>
<reference evidence="2 3" key="1">
    <citation type="submission" date="2024-09" db="EMBL/GenBank/DDBJ databases">
        <title>Itraconazole resistance in Madurella fahalii resulting from another homologue of gene encoding cytochrome P450 14-alpha sterol demethylase (CYP51).</title>
        <authorList>
            <person name="Yoshioka I."/>
            <person name="Fahal A.H."/>
            <person name="Kaneko S."/>
            <person name="Yaguchi T."/>
        </authorList>
    </citation>
    <scope>NUCLEOTIDE SEQUENCE [LARGE SCALE GENOMIC DNA]</scope>
    <source>
        <strain evidence="2 3">IFM 68171</strain>
    </source>
</reference>
<comment type="caution">
    <text evidence="2">The sequence shown here is derived from an EMBL/GenBank/DDBJ whole genome shotgun (WGS) entry which is preliminary data.</text>
</comment>
<feature type="compositionally biased region" description="Low complexity" evidence="1">
    <location>
        <begin position="1"/>
        <end position="21"/>
    </location>
</feature>
<dbReference type="RefSeq" id="XP_070914974.1">
    <property type="nucleotide sequence ID" value="XM_071058873.1"/>
</dbReference>
<proteinExistence type="predicted"/>
<feature type="region of interest" description="Disordered" evidence="1">
    <location>
        <begin position="1"/>
        <end position="34"/>
    </location>
</feature>
<dbReference type="Proteomes" id="UP001628179">
    <property type="component" value="Unassembled WGS sequence"/>
</dbReference>
<evidence type="ECO:0000313" key="2">
    <source>
        <dbReference type="EMBL" id="GAB1313242.1"/>
    </source>
</evidence>